<keyword evidence="1" id="KW-0808">Transferase</keyword>
<dbReference type="Proteomes" id="UP001065298">
    <property type="component" value="Chromosome 7"/>
</dbReference>
<evidence type="ECO:0000313" key="2">
    <source>
        <dbReference type="Proteomes" id="UP001065298"/>
    </source>
</evidence>
<gene>
    <name evidence="1" type="ORF">NCS57_00937000</name>
</gene>
<keyword evidence="2" id="KW-1185">Reference proteome</keyword>
<name>A0ACC0QRD4_9HYPO</name>
<accession>A0ACC0QRD4</accession>
<reference evidence="1" key="1">
    <citation type="submission" date="2022-06" db="EMBL/GenBank/DDBJ databases">
        <title>Fusarium solani species complex genomes reveal bases of compartmentalisation and animal pathogenesis.</title>
        <authorList>
            <person name="Tsai I.J."/>
        </authorList>
    </citation>
    <scope>NUCLEOTIDE SEQUENCE</scope>
    <source>
        <strain evidence="1">Fu6.1</strain>
    </source>
</reference>
<protein>
    <submittedName>
        <fullName evidence="1">Protein kinase domain-containing protein</fullName>
    </submittedName>
</protein>
<sequence>MNSFCAHGITDDALPIKALIKARDICEPPTEKGTATKCLHKTAWPCFESWECCEISDFQKSQWVFCAPVFMESDSLLELEESHVLPFTSVDEIGTGGHFGTVSRAKIHPDHYRGYASSNKDESGQVYVALKHMRDLRERGYNVQTAWASEAGALDQINQLHNKHLIRRTGAFRTGKNYYIMFEWADGGTLRDVWGRQNVDHTTLNGTRIMQVLEQLHGLAEALSKLHNTVNTKQLNGDTPGPLPRSETILTPPSLNVPKVKLQVDSDNSDNTGEEHWRHGDLKPDNILLFKDATSPWLGTLKIADLGLAKQHAFATSQRVDPTGQKFSTTHYEAPEVIIKRYEPRSRLYDIWSMGCIIFEFVIWLLYGYPGLQRFYGEKPPTSRDTLYFTVNSREDHAQVSDIVTKWMEYMLRFDPECNGESGTVIGDLIKLVKDNLLVVSLPGQMGQGRTRQGADFLEKSLRDIMNKAVTNRGGTYLFTRSSRKAAQALKEMSSLSTGSGGQAVALKSPNLFDNVWEFQDDNSFATSFLRKQDTQLSRPFPPQSAVLCERCARLSLLTDIVLMNDTFATIKKLSEKCHLHRLILDGLKGYHETSLIEVRRVGGTLKLNGESMSGLSICRGLAENTRLHTATNSLAKIQIGLPQLPEVNSFPFYDLILHWIQDCDSNHPECRPLNHDPECLPTRLLDVSPSGSLDNDSLVHLLVTRRDLDTSHDLRYIALSHPWGDTLQNDHFCTTPENFHQRLISGIPFDQLPLTFKNAVKVTRSLNIRYLWIDSLCIVQGDGGDFDTEAKNMETTFSSAYCVIAASRASGTSSGFLGERQARKFVRFDEATGSPHYVCKAIDDFQHDVIEGDLNKRGWVLQERALARRTIYFTENQTYWECGKGIRCETLARMTNTKVAFLGDPNFPNLSIQSTKGTRIRFYEELYEGYSRLEFTKAYDRPIAIAGLEQRLVNAFETHGGYGVFQGGFFGRSLLWIRDTRFTDKLKKIDFPSSQKYAVPTWSWMAYQGAITFMNVPFDEVDWEEGKDAIKSPWTWSDSSSSSTTWHTGNSNENIDLTAYARDLISPGSPEKGIVYDQGRTGLTDGRLKCVVVGKEKVRDEKTDMALLRHYYVLVVVPRRGRETGLATRTIRERITAYRKLTEDIQQLLDLYYHQATSFATLDRFTEQIASLVNFYASSPRSSGVTATTTSTTTIGNKSRYTYSSLAGKNHIRLLILCPTSTPDAPLRGYLLPIHVGSVKPSYAALSYCWNDCIYSSLVDGELCIFLEDLPSLPKGDHHGRPLPAKPLPITPNLVNALRAIRDGVSHIAIWVDQICINQADIDERFSQVALMGRIYTNARYVRIWIGDDTQDRSVDKAFDLARHLGSFGSRLHKEFAPSHGVGDYDVDVQTCRKYGIPLLQEAMSEYATLVSLICRPWFSRSWIVQEVALNESIKVSCGSSEIAFIPL</sequence>
<comment type="caution">
    <text evidence="1">The sequence shown here is derived from an EMBL/GenBank/DDBJ whole genome shotgun (WGS) entry which is preliminary data.</text>
</comment>
<proteinExistence type="predicted"/>
<keyword evidence="1" id="KW-0418">Kinase</keyword>
<evidence type="ECO:0000313" key="1">
    <source>
        <dbReference type="EMBL" id="KAI8663364.1"/>
    </source>
</evidence>
<dbReference type="EMBL" id="CM046509">
    <property type="protein sequence ID" value="KAI8663364.1"/>
    <property type="molecule type" value="Genomic_DNA"/>
</dbReference>
<organism evidence="1 2">
    <name type="scientific">Fusarium keratoplasticum</name>
    <dbReference type="NCBI Taxonomy" id="1328300"/>
    <lineage>
        <taxon>Eukaryota</taxon>
        <taxon>Fungi</taxon>
        <taxon>Dikarya</taxon>
        <taxon>Ascomycota</taxon>
        <taxon>Pezizomycotina</taxon>
        <taxon>Sordariomycetes</taxon>
        <taxon>Hypocreomycetidae</taxon>
        <taxon>Hypocreales</taxon>
        <taxon>Nectriaceae</taxon>
        <taxon>Fusarium</taxon>
        <taxon>Fusarium solani species complex</taxon>
    </lineage>
</organism>